<dbReference type="Pfam" id="PF00532">
    <property type="entry name" value="Peripla_BP_1"/>
    <property type="match status" value="1"/>
</dbReference>
<dbReference type="Proteomes" id="UP001241848">
    <property type="component" value="Unassembled WGS sequence"/>
</dbReference>
<keyword evidence="1" id="KW-0805">Transcription regulation</keyword>
<dbReference type="EMBL" id="JAPCKK010000016">
    <property type="protein sequence ID" value="MDP4097123.1"/>
    <property type="molecule type" value="Genomic_DNA"/>
</dbReference>
<dbReference type="InterPro" id="IPR028082">
    <property type="entry name" value="Peripla_BP_I"/>
</dbReference>
<keyword evidence="2 5" id="KW-0238">DNA-binding</keyword>
<dbReference type="PROSITE" id="PS00356">
    <property type="entry name" value="HTH_LACI_1"/>
    <property type="match status" value="1"/>
</dbReference>
<feature type="domain" description="HTH lacI-type" evidence="4">
    <location>
        <begin position="2"/>
        <end position="56"/>
    </location>
</feature>
<dbReference type="GO" id="GO:0003677">
    <property type="term" value="F:DNA binding"/>
    <property type="evidence" value="ECO:0007669"/>
    <property type="project" value="UniProtKB-KW"/>
</dbReference>
<dbReference type="CDD" id="cd06286">
    <property type="entry name" value="PBP1_CcpB-like"/>
    <property type="match status" value="1"/>
</dbReference>
<evidence type="ECO:0000313" key="6">
    <source>
        <dbReference type="Proteomes" id="UP001241848"/>
    </source>
</evidence>
<comment type="caution">
    <text evidence="5">The sequence shown here is derived from an EMBL/GenBank/DDBJ whole genome shotgun (WGS) entry which is preliminary data.</text>
</comment>
<protein>
    <submittedName>
        <fullName evidence="5">LacI family DNA-binding transcriptional regulator</fullName>
    </submittedName>
</protein>
<gene>
    <name evidence="5" type="ORF">OIN60_10110</name>
</gene>
<dbReference type="Gene3D" id="3.40.50.2300">
    <property type="match status" value="2"/>
</dbReference>
<evidence type="ECO:0000256" key="3">
    <source>
        <dbReference type="ARBA" id="ARBA00023163"/>
    </source>
</evidence>
<dbReference type="PANTHER" id="PTHR30146:SF105">
    <property type="entry name" value="CATABOLITE CONTROL PROTEIN B"/>
    <property type="match status" value="1"/>
</dbReference>
<dbReference type="PANTHER" id="PTHR30146">
    <property type="entry name" value="LACI-RELATED TRANSCRIPTIONAL REPRESSOR"/>
    <property type="match status" value="1"/>
</dbReference>
<dbReference type="RefSeq" id="WP_305754749.1">
    <property type="nucleotide sequence ID" value="NZ_JAPCKK010000016.1"/>
</dbReference>
<dbReference type="SMART" id="SM00354">
    <property type="entry name" value="HTH_LACI"/>
    <property type="match status" value="1"/>
</dbReference>
<dbReference type="SUPFAM" id="SSF47413">
    <property type="entry name" value="lambda repressor-like DNA-binding domains"/>
    <property type="match status" value="1"/>
</dbReference>
<dbReference type="InterPro" id="IPR000843">
    <property type="entry name" value="HTH_LacI"/>
</dbReference>
<keyword evidence="3" id="KW-0804">Transcription</keyword>
<evidence type="ECO:0000313" key="5">
    <source>
        <dbReference type="EMBL" id="MDP4097123.1"/>
    </source>
</evidence>
<keyword evidence="6" id="KW-1185">Reference proteome</keyword>
<dbReference type="CDD" id="cd01392">
    <property type="entry name" value="HTH_LacI"/>
    <property type="match status" value="1"/>
</dbReference>
<proteinExistence type="predicted"/>
<dbReference type="InterPro" id="IPR001761">
    <property type="entry name" value="Peripla_BP/Lac1_sug-bd_dom"/>
</dbReference>
<name>A0ABT9FQY7_9BACL</name>
<reference evidence="5 6" key="1">
    <citation type="submission" date="2022-10" db="EMBL/GenBank/DDBJ databases">
        <title>Paenibacillus description and whole genome data of maize root bacterial community.</title>
        <authorList>
            <person name="Marton D."/>
            <person name="Farkas M."/>
            <person name="Cserhati M."/>
        </authorList>
    </citation>
    <scope>NUCLEOTIDE SEQUENCE [LARGE SCALE GENOMIC DNA]</scope>
    <source>
        <strain evidence="5 6">P96</strain>
    </source>
</reference>
<dbReference type="PROSITE" id="PS50932">
    <property type="entry name" value="HTH_LACI_2"/>
    <property type="match status" value="1"/>
</dbReference>
<sequence>MANIREIAEAAQVSVTTVSRVLNGHPYVSEEKRRRVEEAMKLAGYSPNSNAVHLATGRTGMIGVVLPFNHHPYFHALLGGLMEEALKHQYTALLCQTNYDPREERRYLHMLRTKQVDGLILCSHELPWSDIALYAASGPIVACESVQHEQISSVYTNHYDAFLRGMRYLIGRGHRKIGYCIGRRNSESSRQRYAAYADALREINQPLQPTWIFEGCVHLSDGIRVLDSVAAMADRPTALLVTGDEAAAGVLTRARQLGISIPEQLAIVGFDNQPISEALRLTTIDQHLHEIGVQAFQAFYNDMVDPEAVSRKMEIPYELVERSSV</sequence>
<dbReference type="InterPro" id="IPR010982">
    <property type="entry name" value="Lambda_DNA-bd_dom_sf"/>
</dbReference>
<evidence type="ECO:0000259" key="4">
    <source>
        <dbReference type="PROSITE" id="PS50932"/>
    </source>
</evidence>
<accession>A0ABT9FQY7</accession>
<evidence type="ECO:0000256" key="1">
    <source>
        <dbReference type="ARBA" id="ARBA00023015"/>
    </source>
</evidence>
<dbReference type="SUPFAM" id="SSF53822">
    <property type="entry name" value="Periplasmic binding protein-like I"/>
    <property type="match status" value="1"/>
</dbReference>
<organism evidence="5 6">
    <name type="scientific">Paenibacillus zeirhizosphaerae</name>
    <dbReference type="NCBI Taxonomy" id="2987519"/>
    <lineage>
        <taxon>Bacteria</taxon>
        <taxon>Bacillati</taxon>
        <taxon>Bacillota</taxon>
        <taxon>Bacilli</taxon>
        <taxon>Bacillales</taxon>
        <taxon>Paenibacillaceae</taxon>
        <taxon>Paenibacillus</taxon>
    </lineage>
</organism>
<dbReference type="Pfam" id="PF00356">
    <property type="entry name" value="LacI"/>
    <property type="match status" value="1"/>
</dbReference>
<dbReference type="Gene3D" id="1.10.260.40">
    <property type="entry name" value="lambda repressor-like DNA-binding domains"/>
    <property type="match status" value="1"/>
</dbReference>
<evidence type="ECO:0000256" key="2">
    <source>
        <dbReference type="ARBA" id="ARBA00023125"/>
    </source>
</evidence>